<evidence type="ECO:0000313" key="3">
    <source>
        <dbReference type="Proteomes" id="UP000054342"/>
    </source>
</evidence>
<dbReference type="RefSeq" id="XP_013311321.1">
    <property type="nucleotide sequence ID" value="XM_013455867.1"/>
</dbReference>
<evidence type="ECO:0000313" key="2">
    <source>
        <dbReference type="EMBL" id="KIW50737.1"/>
    </source>
</evidence>
<evidence type="ECO:0000256" key="1">
    <source>
        <dbReference type="SAM" id="MobiDB-lite"/>
    </source>
</evidence>
<protein>
    <submittedName>
        <fullName evidence="2">Uncharacterized protein</fullName>
    </submittedName>
</protein>
<reference evidence="2 3" key="1">
    <citation type="submission" date="2015-01" db="EMBL/GenBank/DDBJ databases">
        <title>The Genome Sequence of Exophiala xenobiotica CBS118157.</title>
        <authorList>
            <consortium name="The Broad Institute Genomics Platform"/>
            <person name="Cuomo C."/>
            <person name="de Hoog S."/>
            <person name="Gorbushina A."/>
            <person name="Stielow B."/>
            <person name="Teixiera M."/>
            <person name="Abouelleil A."/>
            <person name="Chapman S.B."/>
            <person name="Priest M."/>
            <person name="Young S.K."/>
            <person name="Wortman J."/>
            <person name="Nusbaum C."/>
            <person name="Birren B."/>
        </authorList>
    </citation>
    <scope>NUCLEOTIDE SEQUENCE [LARGE SCALE GENOMIC DNA]</scope>
    <source>
        <strain evidence="2 3">CBS 118157</strain>
    </source>
</reference>
<feature type="region of interest" description="Disordered" evidence="1">
    <location>
        <begin position="17"/>
        <end position="44"/>
    </location>
</feature>
<keyword evidence="3" id="KW-1185">Reference proteome</keyword>
<sequence length="123" mass="13653">MACLIQDLDRLQSEKRVSHLPDHPAYGNSPRSYQGGHGCRNSRERPRLKYALEQRGRSGKTADAAVDSCCCVWDLPTLPQSDCRPGASKNKTRIKLKDIGLASPSCCFLRFTLHLDDITTAHA</sequence>
<organism evidence="2 3">
    <name type="scientific">Exophiala xenobiotica</name>
    <dbReference type="NCBI Taxonomy" id="348802"/>
    <lineage>
        <taxon>Eukaryota</taxon>
        <taxon>Fungi</taxon>
        <taxon>Dikarya</taxon>
        <taxon>Ascomycota</taxon>
        <taxon>Pezizomycotina</taxon>
        <taxon>Eurotiomycetes</taxon>
        <taxon>Chaetothyriomycetidae</taxon>
        <taxon>Chaetothyriales</taxon>
        <taxon>Herpotrichiellaceae</taxon>
        <taxon>Exophiala</taxon>
    </lineage>
</organism>
<dbReference type="EMBL" id="KN847322">
    <property type="protein sequence ID" value="KIW50737.1"/>
    <property type="molecule type" value="Genomic_DNA"/>
</dbReference>
<dbReference type="GeneID" id="25331433"/>
<dbReference type="AlphaFoldDB" id="A0A0D2CLI9"/>
<name>A0A0D2CLI9_9EURO</name>
<dbReference type="HOGENOM" id="CLU_2015311_0_0_1"/>
<accession>A0A0D2CLI9</accession>
<proteinExistence type="predicted"/>
<gene>
    <name evidence="2" type="ORF">PV05_09525</name>
</gene>
<dbReference type="Proteomes" id="UP000054342">
    <property type="component" value="Unassembled WGS sequence"/>
</dbReference>